<evidence type="ECO:0000313" key="3">
    <source>
        <dbReference type="Proteomes" id="UP000799440"/>
    </source>
</evidence>
<protein>
    <submittedName>
        <fullName evidence="2">Uncharacterized protein</fullName>
    </submittedName>
</protein>
<feature type="region of interest" description="Disordered" evidence="1">
    <location>
        <begin position="1"/>
        <end position="26"/>
    </location>
</feature>
<dbReference type="EMBL" id="MU006592">
    <property type="protein sequence ID" value="KAF2744008.1"/>
    <property type="molecule type" value="Genomic_DNA"/>
</dbReference>
<dbReference type="AlphaFoldDB" id="A0A6A6V0F1"/>
<keyword evidence="3" id="KW-1185">Reference proteome</keyword>
<accession>A0A6A6V0F1</accession>
<gene>
    <name evidence="2" type="ORF">M011DRAFT_202112</name>
</gene>
<reference evidence="2" key="1">
    <citation type="journal article" date="2020" name="Stud. Mycol.">
        <title>101 Dothideomycetes genomes: a test case for predicting lifestyles and emergence of pathogens.</title>
        <authorList>
            <person name="Haridas S."/>
            <person name="Albert R."/>
            <person name="Binder M."/>
            <person name="Bloem J."/>
            <person name="Labutti K."/>
            <person name="Salamov A."/>
            <person name="Andreopoulos B."/>
            <person name="Baker S."/>
            <person name="Barry K."/>
            <person name="Bills G."/>
            <person name="Bluhm B."/>
            <person name="Cannon C."/>
            <person name="Castanera R."/>
            <person name="Culley D."/>
            <person name="Daum C."/>
            <person name="Ezra D."/>
            <person name="Gonzalez J."/>
            <person name="Henrissat B."/>
            <person name="Kuo A."/>
            <person name="Liang C."/>
            <person name="Lipzen A."/>
            <person name="Lutzoni F."/>
            <person name="Magnuson J."/>
            <person name="Mondo S."/>
            <person name="Nolan M."/>
            <person name="Ohm R."/>
            <person name="Pangilinan J."/>
            <person name="Park H.-J."/>
            <person name="Ramirez L."/>
            <person name="Alfaro M."/>
            <person name="Sun H."/>
            <person name="Tritt A."/>
            <person name="Yoshinaga Y."/>
            <person name="Zwiers L.-H."/>
            <person name="Turgeon B."/>
            <person name="Goodwin S."/>
            <person name="Spatafora J."/>
            <person name="Crous P."/>
            <person name="Grigoriev I."/>
        </authorList>
    </citation>
    <scope>NUCLEOTIDE SEQUENCE</scope>
    <source>
        <strain evidence="2">CBS 119925</strain>
    </source>
</reference>
<evidence type="ECO:0000313" key="2">
    <source>
        <dbReference type="EMBL" id="KAF2744008.1"/>
    </source>
</evidence>
<name>A0A6A6V0F1_9PLEO</name>
<sequence length="115" mass="13063">MQEDPLTKNPNPSTPPPSSLRFRPPRINSPPIILPHIRLQAPPHRILHPQTLSLTRPLRLGGFFIALRSCQLIRPINNVFNVVVPVYIVFDDQRARDVIVNNVLLDIGMCAQYTQ</sequence>
<organism evidence="2 3">
    <name type="scientific">Sporormia fimetaria CBS 119925</name>
    <dbReference type="NCBI Taxonomy" id="1340428"/>
    <lineage>
        <taxon>Eukaryota</taxon>
        <taxon>Fungi</taxon>
        <taxon>Dikarya</taxon>
        <taxon>Ascomycota</taxon>
        <taxon>Pezizomycotina</taxon>
        <taxon>Dothideomycetes</taxon>
        <taxon>Pleosporomycetidae</taxon>
        <taxon>Pleosporales</taxon>
        <taxon>Sporormiaceae</taxon>
        <taxon>Sporormia</taxon>
    </lineage>
</organism>
<evidence type="ECO:0000256" key="1">
    <source>
        <dbReference type="SAM" id="MobiDB-lite"/>
    </source>
</evidence>
<dbReference type="Proteomes" id="UP000799440">
    <property type="component" value="Unassembled WGS sequence"/>
</dbReference>
<proteinExistence type="predicted"/>